<evidence type="ECO:0000256" key="6">
    <source>
        <dbReference type="ARBA" id="ARBA00023242"/>
    </source>
</evidence>
<dbReference type="FunFam" id="3.40.50.10130:FF:000001">
    <property type="entry name" value="DNA excision repair protein ERCC-1"/>
    <property type="match status" value="1"/>
</dbReference>
<dbReference type="Proteomes" id="UP000036947">
    <property type="component" value="Unassembled WGS sequence"/>
</dbReference>
<dbReference type="PANTHER" id="PTHR12749">
    <property type="entry name" value="EXCISION REPAIR CROSS-COMPLEMENTING 1 ERCC1"/>
    <property type="match status" value="1"/>
</dbReference>
<proteinExistence type="inferred from homology"/>
<feature type="compositionally biased region" description="Basic and acidic residues" evidence="7">
    <location>
        <begin position="193"/>
        <end position="205"/>
    </location>
</feature>
<feature type="compositionally biased region" description="Pro residues" evidence="7">
    <location>
        <begin position="125"/>
        <end position="152"/>
    </location>
</feature>
<keyword evidence="6" id="KW-0539">Nucleus</keyword>
<dbReference type="OrthoDB" id="10262814at2759"/>
<feature type="compositionally biased region" description="Polar residues" evidence="7">
    <location>
        <begin position="476"/>
        <end position="497"/>
    </location>
</feature>
<dbReference type="SUPFAM" id="SSF47781">
    <property type="entry name" value="RuvA domain 2-like"/>
    <property type="match status" value="1"/>
</dbReference>
<comment type="caution">
    <text evidence="9">The sequence shown here is derived from an EMBL/GenBank/DDBJ whole genome shotgun (WGS) entry which is preliminary data.</text>
</comment>
<dbReference type="GO" id="GO:0003684">
    <property type="term" value="F:damaged DNA binding"/>
    <property type="evidence" value="ECO:0007669"/>
    <property type="project" value="InterPro"/>
</dbReference>
<dbReference type="STRING" id="1163406.A0A0L0N3H3"/>
<dbReference type="AlphaFoldDB" id="A0A0L0N3H3"/>
<evidence type="ECO:0000256" key="5">
    <source>
        <dbReference type="ARBA" id="ARBA00023204"/>
    </source>
</evidence>
<feature type="compositionally biased region" description="Basic and acidic residues" evidence="7">
    <location>
        <begin position="248"/>
        <end position="272"/>
    </location>
</feature>
<protein>
    <submittedName>
        <fullName evidence="9">Mating-type switching protein swi10</fullName>
    </submittedName>
</protein>
<feature type="compositionally biased region" description="Acidic residues" evidence="7">
    <location>
        <begin position="772"/>
        <end position="781"/>
    </location>
</feature>
<dbReference type="GO" id="GO:0070522">
    <property type="term" value="C:ERCC4-ERCC1 complex"/>
    <property type="evidence" value="ECO:0007669"/>
    <property type="project" value="TreeGrafter"/>
</dbReference>
<dbReference type="GO" id="GO:0006312">
    <property type="term" value="P:mitotic recombination"/>
    <property type="evidence" value="ECO:0007669"/>
    <property type="project" value="TreeGrafter"/>
</dbReference>
<gene>
    <name evidence="9" type="ORF">TOPH_06780</name>
</gene>
<feature type="compositionally biased region" description="Polar residues" evidence="7">
    <location>
        <begin position="741"/>
        <end position="759"/>
    </location>
</feature>
<keyword evidence="5" id="KW-0234">DNA repair</keyword>
<organism evidence="9 10">
    <name type="scientific">Tolypocladium ophioglossoides (strain CBS 100239)</name>
    <name type="common">Snaketongue truffleclub</name>
    <name type="synonym">Elaphocordyceps ophioglossoides</name>
    <dbReference type="NCBI Taxonomy" id="1163406"/>
    <lineage>
        <taxon>Eukaryota</taxon>
        <taxon>Fungi</taxon>
        <taxon>Dikarya</taxon>
        <taxon>Ascomycota</taxon>
        <taxon>Pezizomycotina</taxon>
        <taxon>Sordariomycetes</taxon>
        <taxon>Hypocreomycetidae</taxon>
        <taxon>Hypocreales</taxon>
        <taxon>Ophiocordycipitaceae</taxon>
        <taxon>Tolypocladium</taxon>
    </lineage>
</organism>
<dbReference type="SUPFAM" id="SSF52980">
    <property type="entry name" value="Restriction endonuclease-like"/>
    <property type="match status" value="1"/>
</dbReference>
<feature type="domain" description="ERCC1-like central" evidence="8">
    <location>
        <begin position="499"/>
        <end position="612"/>
    </location>
</feature>
<name>A0A0L0N3H3_TOLOC</name>
<keyword evidence="10" id="KW-1185">Reference proteome</keyword>
<dbReference type="InterPro" id="IPR047260">
    <property type="entry name" value="ERCC1-like_central_dom"/>
</dbReference>
<evidence type="ECO:0000256" key="1">
    <source>
        <dbReference type="ARBA" id="ARBA00004123"/>
    </source>
</evidence>
<evidence type="ECO:0000313" key="9">
    <source>
        <dbReference type="EMBL" id="KND88627.1"/>
    </source>
</evidence>
<comment type="subcellular location">
    <subcellularLocation>
        <location evidence="1">Nucleus</location>
    </subcellularLocation>
</comment>
<dbReference type="GO" id="GO:0000110">
    <property type="term" value="C:nucleotide-excision repair factor 1 complex"/>
    <property type="evidence" value="ECO:0007669"/>
    <property type="project" value="TreeGrafter"/>
</dbReference>
<feature type="region of interest" description="Disordered" evidence="7">
    <location>
        <begin position="108"/>
        <end position="211"/>
    </location>
</feature>
<keyword evidence="3" id="KW-0227">DNA damage</keyword>
<dbReference type="Gene3D" id="3.40.50.10130">
    <property type="match status" value="1"/>
</dbReference>
<dbReference type="GO" id="GO:0070914">
    <property type="term" value="P:UV-damage excision repair"/>
    <property type="evidence" value="ECO:0007669"/>
    <property type="project" value="TreeGrafter"/>
</dbReference>
<feature type="compositionally biased region" description="Polar residues" evidence="7">
    <location>
        <begin position="701"/>
        <end position="716"/>
    </location>
</feature>
<accession>A0A0L0N3H3</accession>
<dbReference type="InterPro" id="IPR004579">
    <property type="entry name" value="ERCC1/RAD10/SWI10"/>
</dbReference>
<feature type="region of interest" description="Disordered" evidence="7">
    <location>
        <begin position="447"/>
        <end position="497"/>
    </location>
</feature>
<dbReference type="CDD" id="cd22325">
    <property type="entry name" value="ERCC1_C-like"/>
    <property type="match status" value="1"/>
</dbReference>
<dbReference type="GO" id="GO:0006302">
    <property type="term" value="P:double-strand break repair"/>
    <property type="evidence" value="ECO:0007669"/>
    <property type="project" value="UniProtKB-ARBA"/>
</dbReference>
<dbReference type="Pfam" id="PF03834">
    <property type="entry name" value="Rad10"/>
    <property type="match status" value="1"/>
</dbReference>
<keyword evidence="4" id="KW-0238">DNA-binding</keyword>
<dbReference type="InterPro" id="IPR010994">
    <property type="entry name" value="RuvA_2-like"/>
</dbReference>
<evidence type="ECO:0000256" key="4">
    <source>
        <dbReference type="ARBA" id="ARBA00023125"/>
    </source>
</evidence>
<dbReference type="GO" id="GO:0003697">
    <property type="term" value="F:single-stranded DNA binding"/>
    <property type="evidence" value="ECO:0007669"/>
    <property type="project" value="TreeGrafter"/>
</dbReference>
<dbReference type="NCBIfam" id="TIGR00597">
    <property type="entry name" value="rad10"/>
    <property type="match status" value="1"/>
</dbReference>
<dbReference type="Gene3D" id="1.10.150.20">
    <property type="entry name" value="5' to 3' exonuclease, C-terminal subdomain"/>
    <property type="match status" value="1"/>
</dbReference>
<comment type="similarity">
    <text evidence="2">Belongs to the ERCC1/RAD10/SWI10 family.</text>
</comment>
<dbReference type="InterPro" id="IPR011335">
    <property type="entry name" value="Restrct_endonuc-II-like"/>
</dbReference>
<evidence type="ECO:0000256" key="2">
    <source>
        <dbReference type="ARBA" id="ARBA00008283"/>
    </source>
</evidence>
<feature type="region of interest" description="Disordered" evidence="7">
    <location>
        <begin position="696"/>
        <end position="829"/>
    </location>
</feature>
<evidence type="ECO:0000256" key="3">
    <source>
        <dbReference type="ARBA" id="ARBA00022763"/>
    </source>
</evidence>
<sequence length="829" mass="90129">MRNSMSLEIPRSLGTGAASPALTYTPSSQKRRSFVSVPDSLKPGRGRLQRFWPGAKSPTVGPEFKDCSKSDLSTVIRLAGLQMGALGNPANAMLPERVDSKWNDFAESHAPDNYTEGMAVSAPRRAPPPPPVQAPPPMPSPMRAPPPPPIAEPSPVNDRRNEEHMYTPTYSASRARPISTFSRRAKTPVHKVGQLERAARQKDAGINRTSSVSTIARQYRELVEYPDVSDIPDVPPIDPKYTQQGLSKAEREAVELHFPDESRKSGLSEPPRRRSRLTPSLVSDDGTLVAFEEDVIYPKPLSFLSPVTPPPKQQGLAGAENEVQAPATLRFQVGLELLTRELSSAFANQSSRESSNASGLQVWVMIEAYERLRDQIAASGMENKEVKGAIDSWLEALYAIHRNMADEAAGSESEFDTRCRDIGTAKMDDDYGADDALLAAMAAADPGPAARRTIQQPAPQKISQPTPQRLDKAPPANSSGSRVVQPTPQALPQRQTVSSILVSPRQRGNPVLTCIRSMPWEYSDIPADYVLGLTTCALFLSLKYHRVHPEYIYTRIRNLQGKYNLRVLLTMVDIPNHEDSLRELSKTSLVNNVTVILCWSAAETARYLELYKSYENANYAAIRGQQSSSYADKLVDFVTVPRSLNKSDAVALVANFGSLKNAINAEAEQLGTLNGWGGVKVKRWSAAIDEPFRAKKAAKRSLQTSGTGRQGESGSKNTERVSRLEQAVPLSRVPLRDMPSLGTSSRQAPAQSASDQGTPSEAVPKQFRFLDDVDDVDDEEAALAAAVELSRRTAQPGGGGPSQPGRTSEADDALSGGVAAALAKLRENG</sequence>
<evidence type="ECO:0000259" key="8">
    <source>
        <dbReference type="Pfam" id="PF03834"/>
    </source>
</evidence>
<dbReference type="EMBL" id="LFRF01000024">
    <property type="protein sequence ID" value="KND88627.1"/>
    <property type="molecule type" value="Genomic_DNA"/>
</dbReference>
<feature type="compositionally biased region" description="Polar residues" evidence="7">
    <location>
        <begin position="453"/>
        <end position="467"/>
    </location>
</feature>
<feature type="region of interest" description="Disordered" evidence="7">
    <location>
        <begin position="227"/>
        <end position="280"/>
    </location>
</feature>
<reference evidence="9 10" key="1">
    <citation type="journal article" date="2015" name="BMC Genomics">
        <title>The genome of the truffle-parasite Tolypocladium ophioglossoides and the evolution of antifungal peptaibiotics.</title>
        <authorList>
            <person name="Quandt C.A."/>
            <person name="Bushley K.E."/>
            <person name="Spatafora J.W."/>
        </authorList>
    </citation>
    <scope>NUCLEOTIDE SEQUENCE [LARGE SCALE GENOMIC DNA]</scope>
    <source>
        <strain evidence="9 10">CBS 100239</strain>
    </source>
</reference>
<evidence type="ECO:0000256" key="7">
    <source>
        <dbReference type="SAM" id="MobiDB-lite"/>
    </source>
</evidence>
<evidence type="ECO:0000313" key="10">
    <source>
        <dbReference type="Proteomes" id="UP000036947"/>
    </source>
</evidence>
<dbReference type="PANTHER" id="PTHR12749:SF0">
    <property type="entry name" value="DNA EXCISION REPAIR PROTEIN ERCC-1"/>
    <property type="match status" value="1"/>
</dbReference>
<feature type="region of interest" description="Disordered" evidence="7">
    <location>
        <begin position="1"/>
        <end position="66"/>
    </location>
</feature>